<dbReference type="PROSITE" id="PS51186">
    <property type="entry name" value="GNAT"/>
    <property type="match status" value="1"/>
</dbReference>
<evidence type="ECO:0000259" key="1">
    <source>
        <dbReference type="PROSITE" id="PS51186"/>
    </source>
</evidence>
<gene>
    <name evidence="2" type="ORF">PAT3040_00255</name>
</gene>
<dbReference type="InterPro" id="IPR016181">
    <property type="entry name" value="Acyl_CoA_acyltransferase"/>
</dbReference>
<keyword evidence="2" id="KW-0808">Transferase</keyword>
<protein>
    <submittedName>
        <fullName evidence="2">GNAT family N-acetyltransferase</fullName>
    </submittedName>
</protein>
<dbReference type="CDD" id="cd04301">
    <property type="entry name" value="NAT_SF"/>
    <property type="match status" value="1"/>
</dbReference>
<dbReference type="Gene3D" id="3.40.630.30">
    <property type="match status" value="1"/>
</dbReference>
<reference evidence="2 3" key="1">
    <citation type="submission" date="2017-08" db="EMBL/GenBank/DDBJ databases">
        <title>Substantial Increase in Enzyme Production by Combined Drug-Resistance Mutations in Paenibacillus agaridevorans.</title>
        <authorList>
            <person name="Tanaka Y."/>
            <person name="Funane K."/>
            <person name="Hosaka T."/>
            <person name="Shiwa Y."/>
            <person name="Fujita N."/>
            <person name="Miyazaki T."/>
            <person name="Yoshikawa H."/>
            <person name="Murakami K."/>
            <person name="Kasahara K."/>
            <person name="Inaoka T."/>
            <person name="Hiraga Y."/>
            <person name="Ochi K."/>
        </authorList>
    </citation>
    <scope>NUCLEOTIDE SEQUENCE [LARGE SCALE GENOMIC DNA]</scope>
    <source>
        <strain evidence="2 3">T-3040</strain>
    </source>
</reference>
<dbReference type="RefSeq" id="WP_108991221.1">
    <property type="nucleotide sequence ID" value="NZ_BDQX01000022.1"/>
</dbReference>
<keyword evidence="3" id="KW-1185">Reference proteome</keyword>
<dbReference type="SUPFAM" id="SSF55729">
    <property type="entry name" value="Acyl-CoA N-acyltransferases (Nat)"/>
    <property type="match status" value="1"/>
</dbReference>
<dbReference type="InterPro" id="IPR000182">
    <property type="entry name" value="GNAT_dom"/>
</dbReference>
<feature type="domain" description="N-acetyltransferase" evidence="1">
    <location>
        <begin position="10"/>
        <end position="150"/>
    </location>
</feature>
<proteinExistence type="predicted"/>
<dbReference type="Pfam" id="PF00583">
    <property type="entry name" value="Acetyltransf_1"/>
    <property type="match status" value="1"/>
</dbReference>
<evidence type="ECO:0000313" key="3">
    <source>
        <dbReference type="Proteomes" id="UP000245202"/>
    </source>
</evidence>
<dbReference type="AlphaFoldDB" id="A0A2R5EGS6"/>
<dbReference type="GO" id="GO:0016747">
    <property type="term" value="F:acyltransferase activity, transferring groups other than amino-acyl groups"/>
    <property type="evidence" value="ECO:0007669"/>
    <property type="project" value="InterPro"/>
</dbReference>
<name>A0A2R5EGS6_9BACL</name>
<evidence type="ECO:0000313" key="2">
    <source>
        <dbReference type="EMBL" id="GBG05770.1"/>
    </source>
</evidence>
<accession>A0A2R5EGS6</accession>
<organism evidence="2 3">
    <name type="scientific">Paenibacillus agaridevorans</name>
    <dbReference type="NCBI Taxonomy" id="171404"/>
    <lineage>
        <taxon>Bacteria</taxon>
        <taxon>Bacillati</taxon>
        <taxon>Bacillota</taxon>
        <taxon>Bacilli</taxon>
        <taxon>Bacillales</taxon>
        <taxon>Paenibacillaceae</taxon>
        <taxon>Paenibacillus</taxon>
    </lineage>
</organism>
<comment type="caution">
    <text evidence="2">The sequence shown here is derived from an EMBL/GenBank/DDBJ whole genome shotgun (WGS) entry which is preliminary data.</text>
</comment>
<dbReference type="Proteomes" id="UP000245202">
    <property type="component" value="Unassembled WGS sequence"/>
</dbReference>
<dbReference type="EMBL" id="BDQX01000022">
    <property type="protein sequence ID" value="GBG05770.1"/>
    <property type="molecule type" value="Genomic_DNA"/>
</dbReference>
<sequence length="150" mass="16648">MIHQLEHGNSTIAAAILDVQFPAYRIEAELLGFDGIPALRDTVADIMACNETFVGYRDGENLLGLIAYEKSGPELDICRLVVHPSSFRRGIATKLLEHVLEQEAPDRATVSTGRENAPAIALYKRFGFTEKREIEVAPGFFISSLVREMK</sequence>